<name>A0A1Y2DAC6_9FUNG</name>
<sequence length="116" mass="13536">MSSVNNFYSLYTDSIKPKEYYLNQLDFAKEALYNKLNYQKVHLNGVVGNYKYNEKDFFINKGPCGSTYQAIRKSDGSSVIVKKSILNLSFMNENQFSLLKDEIQRLYSLNHKNIIK</sequence>
<proteinExistence type="predicted"/>
<evidence type="ECO:0008006" key="3">
    <source>
        <dbReference type="Google" id="ProtNLM"/>
    </source>
</evidence>
<organism evidence="1 2">
    <name type="scientific">Neocallimastix californiae</name>
    <dbReference type="NCBI Taxonomy" id="1754190"/>
    <lineage>
        <taxon>Eukaryota</taxon>
        <taxon>Fungi</taxon>
        <taxon>Fungi incertae sedis</taxon>
        <taxon>Chytridiomycota</taxon>
        <taxon>Chytridiomycota incertae sedis</taxon>
        <taxon>Neocallimastigomycetes</taxon>
        <taxon>Neocallimastigales</taxon>
        <taxon>Neocallimastigaceae</taxon>
        <taxon>Neocallimastix</taxon>
    </lineage>
</organism>
<dbReference type="InterPro" id="IPR011009">
    <property type="entry name" value="Kinase-like_dom_sf"/>
</dbReference>
<accession>A0A1Y2DAC6</accession>
<keyword evidence="2" id="KW-1185">Reference proteome</keyword>
<dbReference type="Proteomes" id="UP000193920">
    <property type="component" value="Unassembled WGS sequence"/>
</dbReference>
<dbReference type="EMBL" id="MCOG01000074">
    <property type="protein sequence ID" value="ORY56220.1"/>
    <property type="molecule type" value="Genomic_DNA"/>
</dbReference>
<dbReference type="AlphaFoldDB" id="A0A1Y2DAC6"/>
<reference evidence="1 2" key="1">
    <citation type="submission" date="2016-08" db="EMBL/GenBank/DDBJ databases">
        <title>A Parts List for Fungal Cellulosomes Revealed by Comparative Genomics.</title>
        <authorList>
            <consortium name="DOE Joint Genome Institute"/>
            <person name="Haitjema C.H."/>
            <person name="Gilmore S.P."/>
            <person name="Henske J.K."/>
            <person name="Solomon K.V."/>
            <person name="De Groot R."/>
            <person name="Kuo A."/>
            <person name="Mondo S.J."/>
            <person name="Salamov A.A."/>
            <person name="Labutti K."/>
            <person name="Zhao Z."/>
            <person name="Chiniquy J."/>
            <person name="Barry K."/>
            <person name="Brewer H.M."/>
            <person name="Purvine S.O."/>
            <person name="Wright A.T."/>
            <person name="Boxma B."/>
            <person name="Van Alen T."/>
            <person name="Hackstein J.H."/>
            <person name="Baker S.E."/>
            <person name="Grigoriev I.V."/>
            <person name="O'Malley M.A."/>
        </authorList>
    </citation>
    <scope>NUCLEOTIDE SEQUENCE [LARGE SCALE GENOMIC DNA]</scope>
    <source>
        <strain evidence="1 2">G1</strain>
    </source>
</reference>
<gene>
    <name evidence="1" type="ORF">LY90DRAFT_669405</name>
</gene>
<dbReference type="Gene3D" id="3.30.200.20">
    <property type="entry name" value="Phosphorylase Kinase, domain 1"/>
    <property type="match status" value="1"/>
</dbReference>
<comment type="caution">
    <text evidence="1">The sequence shown here is derived from an EMBL/GenBank/DDBJ whole genome shotgun (WGS) entry which is preliminary data.</text>
</comment>
<evidence type="ECO:0000313" key="1">
    <source>
        <dbReference type="EMBL" id="ORY56220.1"/>
    </source>
</evidence>
<evidence type="ECO:0000313" key="2">
    <source>
        <dbReference type="Proteomes" id="UP000193920"/>
    </source>
</evidence>
<protein>
    <recommendedName>
        <fullName evidence="3">Protein kinase domain-containing protein</fullName>
    </recommendedName>
</protein>
<dbReference type="SUPFAM" id="SSF56112">
    <property type="entry name" value="Protein kinase-like (PK-like)"/>
    <property type="match status" value="1"/>
</dbReference>